<organism evidence="1 2">
    <name type="scientific">Rotaria magnacalcarata</name>
    <dbReference type="NCBI Taxonomy" id="392030"/>
    <lineage>
        <taxon>Eukaryota</taxon>
        <taxon>Metazoa</taxon>
        <taxon>Spiralia</taxon>
        <taxon>Gnathifera</taxon>
        <taxon>Rotifera</taxon>
        <taxon>Eurotatoria</taxon>
        <taxon>Bdelloidea</taxon>
        <taxon>Philodinida</taxon>
        <taxon>Philodinidae</taxon>
        <taxon>Rotaria</taxon>
    </lineage>
</organism>
<accession>A0A8S3A9L3</accession>
<evidence type="ECO:0000313" key="1">
    <source>
        <dbReference type="EMBL" id="CAF4662736.1"/>
    </source>
</evidence>
<proteinExistence type="predicted"/>
<dbReference type="AlphaFoldDB" id="A0A8S3A9L3"/>
<dbReference type="EMBL" id="CAJOBI010117726">
    <property type="protein sequence ID" value="CAF4662736.1"/>
    <property type="molecule type" value="Genomic_DNA"/>
</dbReference>
<reference evidence="1" key="1">
    <citation type="submission" date="2021-02" db="EMBL/GenBank/DDBJ databases">
        <authorList>
            <person name="Nowell W R."/>
        </authorList>
    </citation>
    <scope>NUCLEOTIDE SEQUENCE</scope>
</reference>
<comment type="caution">
    <text evidence="1">The sequence shown here is derived from an EMBL/GenBank/DDBJ whole genome shotgun (WGS) entry which is preliminary data.</text>
</comment>
<protein>
    <submittedName>
        <fullName evidence="1">Uncharacterized protein</fullName>
    </submittedName>
</protein>
<evidence type="ECO:0000313" key="2">
    <source>
        <dbReference type="Proteomes" id="UP000676336"/>
    </source>
</evidence>
<gene>
    <name evidence="1" type="ORF">SMN809_LOCUS41566</name>
</gene>
<sequence>MDEQDYGRSLELLKAQVKNIKSSVSGEDPFCQQLIKDLEYRYPNEHAYRSTNYN</sequence>
<feature type="non-terminal residue" evidence="1">
    <location>
        <position position="54"/>
    </location>
</feature>
<name>A0A8S3A9L3_9BILA</name>
<dbReference type="Proteomes" id="UP000676336">
    <property type="component" value="Unassembled WGS sequence"/>
</dbReference>